<dbReference type="Pfam" id="PF00496">
    <property type="entry name" value="SBP_bac_5"/>
    <property type="match status" value="1"/>
</dbReference>
<keyword evidence="3" id="KW-0813">Transport</keyword>
<evidence type="ECO:0000256" key="1">
    <source>
        <dbReference type="ARBA" id="ARBA00004196"/>
    </source>
</evidence>
<dbReference type="GO" id="GO:0042597">
    <property type="term" value="C:periplasmic space"/>
    <property type="evidence" value="ECO:0007669"/>
    <property type="project" value="UniProtKB-ARBA"/>
</dbReference>
<dbReference type="PIRSF" id="PIRSF002741">
    <property type="entry name" value="MppA"/>
    <property type="match status" value="1"/>
</dbReference>
<protein>
    <submittedName>
        <fullName evidence="6">Peptide/nickel transport system substrate-binding protein</fullName>
    </submittedName>
</protein>
<sequence>MAVPLMSSTVDADSTDRHVSKGNHWMSRNKRVVAAAAVAFLAIGASACGGKKDNSSSNGDSGGGGAKGGAVIVGTTDSVSSLDPAGAYDYGSWEIVDSVYQKVMHFETGATTPTPDAAKSCSFTDPKTYSCDLQPGLTFSNGDPLTATSVKFTFDRMLKIAAPNGPSSLLANLDSTTVSGAGTVVFHIKNPDSTFPSVLATDAGAIVDEKVFPADKLLDGSGIIGSGPYTLDKYTAKQQASLKANSKYKGTAKLNNSQVVLQYFSEPSALKQAVKDGTVTAAFRSLSPTDIQDLKKTSGIQVLDGTGTQKRYMVFDAKVKPSDQKAVRQAVAQVIDREGIAKEAYDNTVAPLYSMVGNGIEGHTEAFKDKYGAPDTAKAKALLTAAGITTPVQLAYAWTPSHYGAESADEATTIKRQLEATGLFKVTLSSTEWQQYQKDEKSDTYASYMIGWFPDLPDPDNDVAPFLTKEPFLGTGYVNPQILTLLSKEQGTTDKAVRDQAFADIQKIVAEDVPIIPLWQGKQTVVVRDGVTGADKALDPTMFRFYELGTK</sequence>
<reference evidence="6" key="1">
    <citation type="submission" date="2021-05" db="EMBL/GenBank/DDBJ databases">
        <authorList>
            <person name="Arsene-Ploetze F."/>
        </authorList>
    </citation>
    <scope>NUCLEOTIDE SEQUENCE</scope>
    <source>
        <strain evidence="6">DSM 42138</strain>
    </source>
</reference>
<dbReference type="GO" id="GO:1904680">
    <property type="term" value="F:peptide transmembrane transporter activity"/>
    <property type="evidence" value="ECO:0007669"/>
    <property type="project" value="TreeGrafter"/>
</dbReference>
<proteinExistence type="inferred from homology"/>
<evidence type="ECO:0000259" key="5">
    <source>
        <dbReference type="Pfam" id="PF00496"/>
    </source>
</evidence>
<keyword evidence="4" id="KW-0732">Signal</keyword>
<dbReference type="InterPro" id="IPR039424">
    <property type="entry name" value="SBP_5"/>
</dbReference>
<keyword evidence="7" id="KW-1185">Reference proteome</keyword>
<evidence type="ECO:0000313" key="6">
    <source>
        <dbReference type="EMBL" id="CAG6396799.1"/>
    </source>
</evidence>
<dbReference type="EMBL" id="CAJSLV010000078">
    <property type="protein sequence ID" value="CAG6396799.1"/>
    <property type="molecule type" value="Genomic_DNA"/>
</dbReference>
<dbReference type="Proteomes" id="UP001152519">
    <property type="component" value="Unassembled WGS sequence"/>
</dbReference>
<dbReference type="Gene3D" id="3.10.105.10">
    <property type="entry name" value="Dipeptide-binding Protein, Domain 3"/>
    <property type="match status" value="1"/>
</dbReference>
<dbReference type="GO" id="GO:0043190">
    <property type="term" value="C:ATP-binding cassette (ABC) transporter complex"/>
    <property type="evidence" value="ECO:0007669"/>
    <property type="project" value="InterPro"/>
</dbReference>
<evidence type="ECO:0000256" key="2">
    <source>
        <dbReference type="ARBA" id="ARBA00005695"/>
    </source>
</evidence>
<dbReference type="PANTHER" id="PTHR30290">
    <property type="entry name" value="PERIPLASMIC BINDING COMPONENT OF ABC TRANSPORTER"/>
    <property type="match status" value="1"/>
</dbReference>
<organism evidence="6 7">
    <name type="scientific">Actinacidiphila cocklensis</name>
    <dbReference type="NCBI Taxonomy" id="887465"/>
    <lineage>
        <taxon>Bacteria</taxon>
        <taxon>Bacillati</taxon>
        <taxon>Actinomycetota</taxon>
        <taxon>Actinomycetes</taxon>
        <taxon>Kitasatosporales</taxon>
        <taxon>Streptomycetaceae</taxon>
        <taxon>Actinacidiphila</taxon>
    </lineage>
</organism>
<comment type="subcellular location">
    <subcellularLocation>
        <location evidence="1">Cell envelope</location>
    </subcellularLocation>
</comment>
<dbReference type="Gene3D" id="3.90.76.10">
    <property type="entry name" value="Dipeptide-binding Protein, Domain 1"/>
    <property type="match status" value="1"/>
</dbReference>
<dbReference type="PANTHER" id="PTHR30290:SF10">
    <property type="entry name" value="PERIPLASMIC OLIGOPEPTIDE-BINDING PROTEIN-RELATED"/>
    <property type="match status" value="1"/>
</dbReference>
<feature type="domain" description="Solute-binding protein family 5" evidence="5">
    <location>
        <begin position="113"/>
        <end position="470"/>
    </location>
</feature>
<accession>A0A9W4DZP2</accession>
<dbReference type="FunFam" id="3.10.105.10:FF:000012">
    <property type="entry name" value="Peptide/nickel transport system substrate-binding protein"/>
    <property type="match status" value="1"/>
</dbReference>
<evidence type="ECO:0000256" key="3">
    <source>
        <dbReference type="ARBA" id="ARBA00022448"/>
    </source>
</evidence>
<dbReference type="Gene3D" id="3.40.190.10">
    <property type="entry name" value="Periplasmic binding protein-like II"/>
    <property type="match status" value="1"/>
</dbReference>
<dbReference type="AlphaFoldDB" id="A0A9W4DZP2"/>
<comment type="similarity">
    <text evidence="2">Belongs to the bacterial solute-binding protein 5 family.</text>
</comment>
<dbReference type="GO" id="GO:0030313">
    <property type="term" value="C:cell envelope"/>
    <property type="evidence" value="ECO:0007669"/>
    <property type="project" value="UniProtKB-SubCell"/>
</dbReference>
<evidence type="ECO:0000313" key="7">
    <source>
        <dbReference type="Proteomes" id="UP001152519"/>
    </source>
</evidence>
<dbReference type="GO" id="GO:0015833">
    <property type="term" value="P:peptide transport"/>
    <property type="evidence" value="ECO:0007669"/>
    <property type="project" value="TreeGrafter"/>
</dbReference>
<dbReference type="SUPFAM" id="SSF53850">
    <property type="entry name" value="Periplasmic binding protein-like II"/>
    <property type="match status" value="1"/>
</dbReference>
<gene>
    <name evidence="6" type="ORF">SCOCK_470019</name>
</gene>
<evidence type="ECO:0000256" key="4">
    <source>
        <dbReference type="ARBA" id="ARBA00022729"/>
    </source>
</evidence>
<dbReference type="InterPro" id="IPR030678">
    <property type="entry name" value="Peptide/Ni-bd"/>
</dbReference>
<dbReference type="InterPro" id="IPR000914">
    <property type="entry name" value="SBP_5_dom"/>
</dbReference>
<name>A0A9W4DZP2_9ACTN</name>
<comment type="caution">
    <text evidence="6">The sequence shown here is derived from an EMBL/GenBank/DDBJ whole genome shotgun (WGS) entry which is preliminary data.</text>
</comment>